<name>A0A5R9B9C4_9MICC</name>
<keyword evidence="2" id="KW-1133">Transmembrane helix</keyword>
<comment type="caution">
    <text evidence="3">The sequence shown here is derived from an EMBL/GenBank/DDBJ whole genome shotgun (WGS) entry which is preliminary data.</text>
</comment>
<keyword evidence="2" id="KW-0472">Membrane</keyword>
<dbReference type="Proteomes" id="UP000310458">
    <property type="component" value="Unassembled WGS sequence"/>
</dbReference>
<dbReference type="RefSeq" id="WP_138253545.1">
    <property type="nucleotide sequence ID" value="NZ_VAVZ01000029.1"/>
</dbReference>
<dbReference type="AlphaFoldDB" id="A0A5R9B9C4"/>
<sequence>MPQPLGIGDVVGGRYRITRHVVTSADQDIVFQATDQVLGREVSVLLASRANAKQVATSAKELATGERHSHVEVLDLGLAEDRTFLISTLVDPNDLLDLVVPDSAPFVEPYYTDSLGSELFGRSREMQPQTYDDDAEYYARLHSGRASGEREQRRRDRRPAFLDKVTPAHRPAPTPEPQHTQAELESALESAGDAHGLSQEISRIEFSLRTDLDEVSVSSAADSAEDTISAVKQRPEAQATAPAGDLASESPSSDKPFDVSAPQDPVSEPVPAAELHAEPDKPVSAQSEPAVDDLIAEGEEVVDNPPEEPLEEYDRHNLDQLAPPHPDENSHAGPSGPMDPTEGAGASQDPASFTSLISAVKTNSPTAFPTSAPKAQPQSDERASPQLSRWIAAGVLGILILIAAIIVFTALTS</sequence>
<evidence type="ECO:0008006" key="5">
    <source>
        <dbReference type="Google" id="ProtNLM"/>
    </source>
</evidence>
<organism evidence="3 4">
    <name type="scientific">Nesterenkonia salmonea</name>
    <dbReference type="NCBI Taxonomy" id="1804987"/>
    <lineage>
        <taxon>Bacteria</taxon>
        <taxon>Bacillati</taxon>
        <taxon>Actinomycetota</taxon>
        <taxon>Actinomycetes</taxon>
        <taxon>Micrococcales</taxon>
        <taxon>Micrococcaceae</taxon>
        <taxon>Nesterenkonia</taxon>
    </lineage>
</organism>
<feature type="transmembrane region" description="Helical" evidence="2">
    <location>
        <begin position="390"/>
        <end position="411"/>
    </location>
</feature>
<dbReference type="OrthoDB" id="4961075at2"/>
<feature type="region of interest" description="Disordered" evidence="1">
    <location>
        <begin position="219"/>
        <end position="289"/>
    </location>
</feature>
<evidence type="ECO:0000256" key="1">
    <source>
        <dbReference type="SAM" id="MobiDB-lite"/>
    </source>
</evidence>
<evidence type="ECO:0000313" key="3">
    <source>
        <dbReference type="EMBL" id="TLP95085.1"/>
    </source>
</evidence>
<feature type="region of interest" description="Disordered" evidence="1">
    <location>
        <begin position="142"/>
        <end position="196"/>
    </location>
</feature>
<reference evidence="3 4" key="1">
    <citation type="submission" date="2019-05" db="EMBL/GenBank/DDBJ databases">
        <title>Nesterenkonia sp. GY074 isolated from the Southern Atlantic Ocean.</title>
        <authorList>
            <person name="Zhang G."/>
        </authorList>
    </citation>
    <scope>NUCLEOTIDE SEQUENCE [LARGE SCALE GENOMIC DNA]</scope>
    <source>
        <strain evidence="3 4">GY074</strain>
    </source>
</reference>
<gene>
    <name evidence="3" type="ORF">FEF26_10785</name>
</gene>
<proteinExistence type="predicted"/>
<keyword evidence="4" id="KW-1185">Reference proteome</keyword>
<dbReference type="EMBL" id="VAVZ01000029">
    <property type="protein sequence ID" value="TLP95085.1"/>
    <property type="molecule type" value="Genomic_DNA"/>
</dbReference>
<feature type="compositionally biased region" description="Polar residues" evidence="1">
    <location>
        <begin position="349"/>
        <end position="369"/>
    </location>
</feature>
<keyword evidence="2" id="KW-0812">Transmembrane</keyword>
<evidence type="ECO:0000256" key="2">
    <source>
        <dbReference type="SAM" id="Phobius"/>
    </source>
</evidence>
<accession>A0A5R9B9C4</accession>
<feature type="region of interest" description="Disordered" evidence="1">
    <location>
        <begin position="318"/>
        <end position="383"/>
    </location>
</feature>
<feature type="compositionally biased region" description="Basic and acidic residues" evidence="1">
    <location>
        <begin position="147"/>
        <end position="161"/>
    </location>
</feature>
<evidence type="ECO:0000313" key="4">
    <source>
        <dbReference type="Proteomes" id="UP000310458"/>
    </source>
</evidence>
<protein>
    <recommendedName>
        <fullName evidence="5">Serine/threonine protein kinase</fullName>
    </recommendedName>
</protein>